<accession>A0A1I7NN07</accession>
<dbReference type="InterPro" id="IPR029052">
    <property type="entry name" value="Metallo-depent_PP-like"/>
</dbReference>
<dbReference type="EC" id="3.1.4.-" evidence="2"/>
<dbReference type="AlphaFoldDB" id="A0A1I7NN07"/>
<proteinExistence type="inferred from homology"/>
<dbReference type="CDD" id="cd00838">
    <property type="entry name" value="MPP_superfamily"/>
    <property type="match status" value="1"/>
</dbReference>
<evidence type="ECO:0000256" key="1">
    <source>
        <dbReference type="ARBA" id="ARBA00008950"/>
    </source>
</evidence>
<sequence>MRWAIFSDVHANLPALEAVWKSLQRQSPDMIFCLGDLVNQHVWNNEVVEFIRGHHIATVKGNHDQGIGEGKTDFPFSYSSPDVYKWGKQAITYTLSQIRAEHQAYLRQLPMHMDFSFTDHVRSIHCMLAHGSATSIEQYLFENLPQEELIAALDAAHADVLIVGHTHRPYHKIFYQGNQVKHLINVGSAGRPKDGNWRPVYVVVDWNFNSSSNNNNDYLSVQFYRVEYDLEKSIKAIQASPLSLYFASCLMQGE</sequence>
<dbReference type="Gene3D" id="3.60.21.10">
    <property type="match status" value="1"/>
</dbReference>
<dbReference type="PIRSF" id="PIRSF000883">
    <property type="entry name" value="Pesterase_MJ0912"/>
    <property type="match status" value="1"/>
</dbReference>
<evidence type="ECO:0000313" key="5">
    <source>
        <dbReference type="Proteomes" id="UP000199537"/>
    </source>
</evidence>
<evidence type="ECO:0000259" key="3">
    <source>
        <dbReference type="Pfam" id="PF12850"/>
    </source>
</evidence>
<comment type="similarity">
    <text evidence="1 2">Belongs to the metallophosphoesterase superfamily. YfcE family.</text>
</comment>
<dbReference type="InterPro" id="IPR050126">
    <property type="entry name" value="Ap4A_hydrolase"/>
</dbReference>
<dbReference type="PANTHER" id="PTHR42850:SF2">
    <property type="entry name" value="BLL5683 PROTEIN"/>
    <property type="match status" value="1"/>
</dbReference>
<evidence type="ECO:0000256" key="2">
    <source>
        <dbReference type="RuleBase" id="RU362039"/>
    </source>
</evidence>
<keyword evidence="2" id="KW-0479">Metal-binding</keyword>
<dbReference type="RefSeq" id="WP_092460775.1">
    <property type="nucleotide sequence ID" value="NZ_FPCJ01000001.1"/>
</dbReference>
<comment type="cofactor">
    <cofactor evidence="2">
        <name>a divalent metal cation</name>
        <dbReference type="ChEBI" id="CHEBI:60240"/>
    </cofactor>
</comment>
<organism evidence="4 5">
    <name type="scientific">Thermoflavifilum thermophilum</name>
    <dbReference type="NCBI Taxonomy" id="1393122"/>
    <lineage>
        <taxon>Bacteria</taxon>
        <taxon>Pseudomonadati</taxon>
        <taxon>Bacteroidota</taxon>
        <taxon>Chitinophagia</taxon>
        <taxon>Chitinophagales</taxon>
        <taxon>Chitinophagaceae</taxon>
        <taxon>Thermoflavifilum</taxon>
    </lineage>
</organism>
<name>A0A1I7NN07_9BACT</name>
<dbReference type="NCBIfam" id="TIGR00040">
    <property type="entry name" value="yfcE"/>
    <property type="match status" value="1"/>
</dbReference>
<dbReference type="STRING" id="1393122.SAMN05660895_2393"/>
<dbReference type="InterPro" id="IPR011152">
    <property type="entry name" value="Pesterase_MJ0912"/>
</dbReference>
<protein>
    <recommendedName>
        <fullName evidence="2">Phosphoesterase</fullName>
        <ecNumber evidence="2">3.1.4.-</ecNumber>
    </recommendedName>
</protein>
<gene>
    <name evidence="4" type="ORF">SAMN05660895_2393</name>
</gene>
<dbReference type="OrthoDB" id="9813918at2"/>
<feature type="domain" description="Calcineurin-like phosphoesterase" evidence="3">
    <location>
        <begin position="1"/>
        <end position="205"/>
    </location>
</feature>
<evidence type="ECO:0000313" key="4">
    <source>
        <dbReference type="EMBL" id="SFV36044.1"/>
    </source>
</evidence>
<keyword evidence="5" id="KW-1185">Reference proteome</keyword>
<dbReference type="Proteomes" id="UP000199537">
    <property type="component" value="Unassembled WGS sequence"/>
</dbReference>
<dbReference type="GO" id="GO:0005737">
    <property type="term" value="C:cytoplasm"/>
    <property type="evidence" value="ECO:0007669"/>
    <property type="project" value="TreeGrafter"/>
</dbReference>
<dbReference type="InterPro" id="IPR000979">
    <property type="entry name" value="Phosphodiesterase_MJ0936/Vps29"/>
</dbReference>
<dbReference type="SUPFAM" id="SSF56300">
    <property type="entry name" value="Metallo-dependent phosphatases"/>
    <property type="match status" value="1"/>
</dbReference>
<dbReference type="PANTHER" id="PTHR42850">
    <property type="entry name" value="METALLOPHOSPHOESTERASE"/>
    <property type="match status" value="1"/>
</dbReference>
<dbReference type="GO" id="GO:0046872">
    <property type="term" value="F:metal ion binding"/>
    <property type="evidence" value="ECO:0007669"/>
    <property type="project" value="UniProtKB-KW"/>
</dbReference>
<dbReference type="EMBL" id="FPCJ01000001">
    <property type="protein sequence ID" value="SFV36044.1"/>
    <property type="molecule type" value="Genomic_DNA"/>
</dbReference>
<dbReference type="Pfam" id="PF12850">
    <property type="entry name" value="Metallophos_2"/>
    <property type="match status" value="1"/>
</dbReference>
<dbReference type="InterPro" id="IPR024654">
    <property type="entry name" value="Calcineurin-like_PHP_lpxH"/>
</dbReference>
<dbReference type="GO" id="GO:0016791">
    <property type="term" value="F:phosphatase activity"/>
    <property type="evidence" value="ECO:0007669"/>
    <property type="project" value="TreeGrafter"/>
</dbReference>
<reference evidence="5" key="1">
    <citation type="submission" date="2016-10" db="EMBL/GenBank/DDBJ databases">
        <authorList>
            <person name="Varghese N."/>
            <person name="Submissions S."/>
        </authorList>
    </citation>
    <scope>NUCLEOTIDE SEQUENCE [LARGE SCALE GENOMIC DNA]</scope>
    <source>
        <strain evidence="5">DSM 14807</strain>
    </source>
</reference>